<dbReference type="InterPro" id="IPR045857">
    <property type="entry name" value="O16G_dom_2"/>
</dbReference>
<dbReference type="InterPro" id="IPR017853">
    <property type="entry name" value="GH"/>
</dbReference>
<dbReference type="InterPro" id="IPR032091">
    <property type="entry name" value="Malt_amylase-like_C"/>
</dbReference>
<evidence type="ECO:0000313" key="4">
    <source>
        <dbReference type="EMBL" id="MDO7907920.1"/>
    </source>
</evidence>
<dbReference type="Gene3D" id="3.90.400.10">
    <property type="entry name" value="Oligo-1,6-glucosidase, Domain 2"/>
    <property type="match status" value="1"/>
</dbReference>
<organism evidence="4 5">
    <name type="scientific">Paenibacillus lacisoli</name>
    <dbReference type="NCBI Taxonomy" id="3064525"/>
    <lineage>
        <taxon>Bacteria</taxon>
        <taxon>Bacillati</taxon>
        <taxon>Bacillota</taxon>
        <taxon>Bacilli</taxon>
        <taxon>Bacillales</taxon>
        <taxon>Paenibacillaceae</taxon>
        <taxon>Paenibacillus</taxon>
    </lineage>
</organism>
<keyword evidence="5" id="KW-1185">Reference proteome</keyword>
<dbReference type="EMBL" id="JAUQTB010000010">
    <property type="protein sequence ID" value="MDO7907920.1"/>
    <property type="molecule type" value="Genomic_DNA"/>
</dbReference>
<dbReference type="Proteomes" id="UP001240171">
    <property type="component" value="Unassembled WGS sequence"/>
</dbReference>
<dbReference type="RefSeq" id="WP_305025135.1">
    <property type="nucleotide sequence ID" value="NZ_JAUQTB010000010.1"/>
</dbReference>
<dbReference type="InterPro" id="IPR006047">
    <property type="entry name" value="GH13_cat_dom"/>
</dbReference>
<keyword evidence="2" id="KW-0326">Glycosidase</keyword>
<dbReference type="CDD" id="cd11333">
    <property type="entry name" value="AmyAc_SI_OligoGlu_DGase"/>
    <property type="match status" value="1"/>
</dbReference>
<dbReference type="NCBIfam" id="NF008183">
    <property type="entry name" value="PRK10933.1"/>
    <property type="match status" value="1"/>
</dbReference>
<dbReference type="InterPro" id="IPR013780">
    <property type="entry name" value="Glyco_hydro_b"/>
</dbReference>
<dbReference type="SUPFAM" id="SSF51011">
    <property type="entry name" value="Glycosyl hydrolase domain"/>
    <property type="match status" value="1"/>
</dbReference>
<comment type="similarity">
    <text evidence="1">Belongs to the glycosyl hydrolase 13 family.</text>
</comment>
<feature type="domain" description="Glycosyl hydrolase family 13 catalytic" evidence="3">
    <location>
        <begin position="13"/>
        <end position="421"/>
    </location>
</feature>
<dbReference type="SUPFAM" id="SSF51445">
    <property type="entry name" value="(Trans)glycosidases"/>
    <property type="match status" value="1"/>
</dbReference>
<gene>
    <name evidence="4" type="ORF">Q5741_16020</name>
</gene>
<keyword evidence="2" id="KW-0378">Hydrolase</keyword>
<evidence type="ECO:0000256" key="1">
    <source>
        <dbReference type="ARBA" id="ARBA00008061"/>
    </source>
</evidence>
<protein>
    <submittedName>
        <fullName evidence="4">Alpha-glucosidase</fullName>
    </submittedName>
</protein>
<comment type="caution">
    <text evidence="4">The sequence shown here is derived from an EMBL/GenBank/DDBJ whole genome shotgun (WGS) entry which is preliminary data.</text>
</comment>
<evidence type="ECO:0000313" key="5">
    <source>
        <dbReference type="Proteomes" id="UP001240171"/>
    </source>
</evidence>
<name>A0ABT9CF70_9BACL</name>
<dbReference type="PANTHER" id="PTHR10357">
    <property type="entry name" value="ALPHA-AMYLASE FAMILY MEMBER"/>
    <property type="match status" value="1"/>
</dbReference>
<dbReference type="Gene3D" id="3.20.20.80">
    <property type="entry name" value="Glycosidases"/>
    <property type="match status" value="1"/>
</dbReference>
<accession>A0ABT9CF70</accession>
<dbReference type="Pfam" id="PF00128">
    <property type="entry name" value="Alpha-amylase"/>
    <property type="match status" value="1"/>
</dbReference>
<evidence type="ECO:0000259" key="3">
    <source>
        <dbReference type="SMART" id="SM00642"/>
    </source>
</evidence>
<dbReference type="Pfam" id="PF16657">
    <property type="entry name" value="Malt_amylase_C"/>
    <property type="match status" value="1"/>
</dbReference>
<evidence type="ECO:0000256" key="2">
    <source>
        <dbReference type="ARBA" id="ARBA00023295"/>
    </source>
</evidence>
<dbReference type="Gene3D" id="2.60.40.1180">
    <property type="entry name" value="Golgi alpha-mannosidase II"/>
    <property type="match status" value="1"/>
</dbReference>
<proteinExistence type="inferred from homology"/>
<reference evidence="4 5" key="1">
    <citation type="submission" date="2023-07" db="EMBL/GenBank/DDBJ databases">
        <title>Paenibacillus sp. JX-17 nov. isolated from soil.</title>
        <authorList>
            <person name="Wan Y."/>
            <person name="Liu B."/>
        </authorList>
    </citation>
    <scope>NUCLEOTIDE SEQUENCE [LARGE SCALE GENOMIC DNA]</scope>
    <source>
        <strain evidence="4 5">JX-17</strain>
    </source>
</reference>
<dbReference type="SMART" id="SM00642">
    <property type="entry name" value="Aamy"/>
    <property type="match status" value="1"/>
</dbReference>
<dbReference type="PANTHER" id="PTHR10357:SF179">
    <property type="entry name" value="NEUTRAL AND BASIC AMINO ACID TRANSPORT PROTEIN RBAT"/>
    <property type="match status" value="1"/>
</dbReference>
<sequence>MEKANWKESVVYEIYPRSFMDSNGDGIGDIRGIISQIDYLQELGIDTVWLAPIYQSPNIDYGYDITDYRSIQPEYGTMEDWQLLLNELHRRGIRLLMDLVLNHTSDEHPWFQNARSSRDSRFRDYYIWRPAQADGGPPNNWTSFLGEPAWTLDETTGEYYLHLYHAKQPDLNWDNPELRHEMYDMMCFWLDQGIDGFRLDSVNSLSKDQNFPDTDKDKIQDSGEDFTRNGPYIHEYLHEMHEQVFSRYNVFTAGETSKVTDSDVLKYTHPDRKELSMVISPEASSLGDQPHDQWQNKAWSLADLRKIIWMCQKDIGDAGGWFGLYFSNHDQPRMVSTFGDQGTYRTESAKMMATFLHTLRGTPFFLQGEELGMTNHPLLTSIKDFKEQQALHYYDVMVHDKGEDPETILERIKAKSRDHARNPMQWNDTIQAGFTSGTPWMPVHPDYKEVNVLKERADPHSVLNYYKKLISLRKEHPIMVYGDFRFILEDHQQIFSYLRSMDGENWLVLLNFSGEEASYTMSDEEAGLIRGGNRLIGNYPEPQHAEDMVSGTLRPYEAVVYRCQG</sequence>